<comment type="caution">
    <text evidence="1">The sequence shown here is derived from an EMBL/GenBank/DDBJ whole genome shotgun (WGS) entry which is preliminary data.</text>
</comment>
<protein>
    <submittedName>
        <fullName evidence="1">Uncharacterized protein</fullName>
    </submittedName>
</protein>
<dbReference type="AlphaFoldDB" id="M3HCJ5"/>
<sequence length="45" mass="5133">MDVFLNASYIPAVLFTIILRERGKSIRKTPIPMGLYFGIGLFLLF</sequence>
<evidence type="ECO:0000313" key="1">
    <source>
        <dbReference type="EMBL" id="EMG22009.1"/>
    </source>
</evidence>
<proteinExistence type="predicted"/>
<reference evidence="1 2" key="1">
    <citation type="submission" date="2013-02" db="EMBL/GenBank/DDBJ databases">
        <authorList>
            <person name="Harkins D.M."/>
            <person name="Durkin A.S."/>
            <person name="Brinkac L.M."/>
            <person name="Haft D.H."/>
            <person name="Selengut J.D."/>
            <person name="Sanka R."/>
            <person name="DePew J."/>
            <person name="Purushe J."/>
            <person name="Tulsiani S.M."/>
            <person name="Graham G.C."/>
            <person name="Burns M.-A."/>
            <person name="Dohnt M.F."/>
            <person name="Smythe L.D."/>
            <person name="McKay D.B."/>
            <person name="Craig S.B."/>
            <person name="Vinetz J.M."/>
            <person name="Sutton G.G."/>
            <person name="Nierman W.C."/>
            <person name="Fouts D.E."/>
        </authorList>
    </citation>
    <scope>NUCLEOTIDE SEQUENCE [LARGE SCALE GENOMIC DNA]</scope>
    <source>
        <strain evidence="1 2">LT2050</strain>
    </source>
</reference>
<organism evidence="1 2">
    <name type="scientific">Leptospira interrogans serovar Copenhageni str. LT2050</name>
    <dbReference type="NCBI Taxonomy" id="1001598"/>
    <lineage>
        <taxon>Bacteria</taxon>
        <taxon>Pseudomonadati</taxon>
        <taxon>Spirochaetota</taxon>
        <taxon>Spirochaetia</taxon>
        <taxon>Leptospirales</taxon>
        <taxon>Leptospiraceae</taxon>
        <taxon>Leptospira</taxon>
    </lineage>
</organism>
<name>M3HCJ5_LEPIT</name>
<accession>M3HCJ5</accession>
<dbReference type="EMBL" id="AFMD02000250">
    <property type="protein sequence ID" value="EMG22009.1"/>
    <property type="molecule type" value="Genomic_DNA"/>
</dbReference>
<dbReference type="Proteomes" id="UP000011778">
    <property type="component" value="Unassembled WGS sequence"/>
</dbReference>
<evidence type="ECO:0000313" key="2">
    <source>
        <dbReference type="Proteomes" id="UP000011778"/>
    </source>
</evidence>
<gene>
    <name evidence="1" type="ORF">LEP1GSC150_2387</name>
</gene>